<protein>
    <submittedName>
        <fullName evidence="2">Uncharacterized protein</fullName>
    </submittedName>
</protein>
<sequence>MNRAVSVSRAPVSTTVSTVQTHDDDQDGAATPDGERHEDTADDRDPRVGITEAVNRLDELEQLPPAEHVERFEAVHTELTVALSDIDKV</sequence>
<accession>A0A239AMZ5</accession>
<dbReference type="EMBL" id="FZNW01000048">
    <property type="protein sequence ID" value="SNR96702.1"/>
    <property type="molecule type" value="Genomic_DNA"/>
</dbReference>
<reference evidence="2 3" key="1">
    <citation type="submission" date="2017-06" db="EMBL/GenBank/DDBJ databases">
        <authorList>
            <person name="Kim H.J."/>
            <person name="Triplett B.A."/>
        </authorList>
    </citation>
    <scope>NUCLEOTIDE SEQUENCE [LARGE SCALE GENOMIC DNA]</scope>
    <source>
        <strain evidence="2 3">DSM 45207</strain>
    </source>
</reference>
<keyword evidence="3" id="KW-1185">Reference proteome</keyword>
<gene>
    <name evidence="2" type="ORF">SAMN06265360_1485</name>
</gene>
<name>A0A239AMZ5_9PSEU</name>
<feature type="compositionally biased region" description="Polar residues" evidence="1">
    <location>
        <begin position="11"/>
        <end position="20"/>
    </location>
</feature>
<proteinExistence type="predicted"/>
<feature type="compositionally biased region" description="Basic and acidic residues" evidence="1">
    <location>
        <begin position="33"/>
        <end position="47"/>
    </location>
</feature>
<feature type="region of interest" description="Disordered" evidence="1">
    <location>
        <begin position="1"/>
        <end position="48"/>
    </location>
</feature>
<evidence type="ECO:0000313" key="2">
    <source>
        <dbReference type="EMBL" id="SNR96702.1"/>
    </source>
</evidence>
<dbReference type="AlphaFoldDB" id="A0A239AMZ5"/>
<evidence type="ECO:0000256" key="1">
    <source>
        <dbReference type="SAM" id="MobiDB-lite"/>
    </source>
</evidence>
<organism evidence="2 3">
    <name type="scientific">Haloechinothrix alba</name>
    <dbReference type="NCBI Taxonomy" id="664784"/>
    <lineage>
        <taxon>Bacteria</taxon>
        <taxon>Bacillati</taxon>
        <taxon>Actinomycetota</taxon>
        <taxon>Actinomycetes</taxon>
        <taxon>Pseudonocardiales</taxon>
        <taxon>Pseudonocardiaceae</taxon>
        <taxon>Haloechinothrix</taxon>
    </lineage>
</organism>
<dbReference type="Proteomes" id="UP000198348">
    <property type="component" value="Unassembled WGS sequence"/>
</dbReference>
<evidence type="ECO:0000313" key="3">
    <source>
        <dbReference type="Proteomes" id="UP000198348"/>
    </source>
</evidence>